<dbReference type="RefSeq" id="WP_146501867.1">
    <property type="nucleotide sequence ID" value="NZ_SJPG01000001.1"/>
</dbReference>
<dbReference type="Proteomes" id="UP000316095">
    <property type="component" value="Unassembled WGS sequence"/>
</dbReference>
<organism evidence="1 2">
    <name type="scientific">Rubinisphaera italica</name>
    <dbReference type="NCBI Taxonomy" id="2527969"/>
    <lineage>
        <taxon>Bacteria</taxon>
        <taxon>Pseudomonadati</taxon>
        <taxon>Planctomycetota</taxon>
        <taxon>Planctomycetia</taxon>
        <taxon>Planctomycetales</taxon>
        <taxon>Planctomycetaceae</taxon>
        <taxon>Rubinisphaera</taxon>
    </lineage>
</organism>
<gene>
    <name evidence="1" type="ORF">Pan54_03720</name>
</gene>
<proteinExistence type="predicted"/>
<protein>
    <recommendedName>
        <fullName evidence="3">Hemerythrin-like domain-containing protein</fullName>
    </recommendedName>
</protein>
<evidence type="ECO:0008006" key="3">
    <source>
        <dbReference type="Google" id="ProtNLM"/>
    </source>
</evidence>
<comment type="caution">
    <text evidence="1">The sequence shown here is derived from an EMBL/GenBank/DDBJ whole genome shotgun (WGS) entry which is preliminary data.</text>
</comment>
<dbReference type="OrthoDB" id="267419at2"/>
<sequence length="152" mass="18105">MNNNRIQEEVPQSFHHEEIHEAINELKTFWDEVNQYGQGPKYEEMSLKLSQFRSLLANHFVEEQFFLLSLIKRGARINQAQYGQILEEHTVFLERLADDIERLESGTHRFRNWASVWDEFDDIIDQIAVHEVAEQDMITAAVEFQDEQIQRQ</sequence>
<keyword evidence="2" id="KW-1185">Reference proteome</keyword>
<name>A0A5C5XBK3_9PLAN</name>
<evidence type="ECO:0000313" key="2">
    <source>
        <dbReference type="Proteomes" id="UP000316095"/>
    </source>
</evidence>
<accession>A0A5C5XBK3</accession>
<evidence type="ECO:0000313" key="1">
    <source>
        <dbReference type="EMBL" id="TWT59663.1"/>
    </source>
</evidence>
<dbReference type="EMBL" id="SJPG01000001">
    <property type="protein sequence ID" value="TWT59663.1"/>
    <property type="molecule type" value="Genomic_DNA"/>
</dbReference>
<reference evidence="1 2" key="1">
    <citation type="submission" date="2019-02" db="EMBL/GenBank/DDBJ databases">
        <title>Deep-cultivation of Planctomycetes and their phenomic and genomic characterization uncovers novel biology.</title>
        <authorList>
            <person name="Wiegand S."/>
            <person name="Jogler M."/>
            <person name="Boedeker C."/>
            <person name="Pinto D."/>
            <person name="Vollmers J."/>
            <person name="Rivas-Marin E."/>
            <person name="Kohn T."/>
            <person name="Peeters S.H."/>
            <person name="Heuer A."/>
            <person name="Rast P."/>
            <person name="Oberbeckmann S."/>
            <person name="Bunk B."/>
            <person name="Jeske O."/>
            <person name="Meyerdierks A."/>
            <person name="Storesund J.E."/>
            <person name="Kallscheuer N."/>
            <person name="Luecker S."/>
            <person name="Lage O.M."/>
            <person name="Pohl T."/>
            <person name="Merkel B.J."/>
            <person name="Hornburger P."/>
            <person name="Mueller R.-W."/>
            <person name="Bruemmer F."/>
            <person name="Labrenz M."/>
            <person name="Spormann A.M."/>
            <person name="Op Den Camp H."/>
            <person name="Overmann J."/>
            <person name="Amann R."/>
            <person name="Jetten M.S.M."/>
            <person name="Mascher T."/>
            <person name="Medema M.H."/>
            <person name="Devos D.P."/>
            <person name="Kaster A.-K."/>
            <person name="Ovreas L."/>
            <person name="Rohde M."/>
            <person name="Galperin M.Y."/>
            <person name="Jogler C."/>
        </authorList>
    </citation>
    <scope>NUCLEOTIDE SEQUENCE [LARGE SCALE GENOMIC DNA]</scope>
    <source>
        <strain evidence="1 2">Pan54</strain>
    </source>
</reference>
<dbReference type="AlphaFoldDB" id="A0A5C5XBK3"/>